<keyword evidence="6 7" id="KW-0066">ATP synthesis</keyword>
<reference evidence="8 9" key="1">
    <citation type="submission" date="2018-12" db="EMBL/GenBank/DDBJ databases">
        <authorList>
            <person name="Li F."/>
        </authorList>
    </citation>
    <scope>NUCLEOTIDE SEQUENCE [LARGE SCALE GENOMIC DNA]</scope>
    <source>
        <strain evidence="8 9">EGI 6500705</strain>
    </source>
</reference>
<dbReference type="NCBIfam" id="TIGR01145">
    <property type="entry name" value="ATP_synt_delta"/>
    <property type="match status" value="1"/>
</dbReference>
<evidence type="ECO:0000256" key="5">
    <source>
        <dbReference type="ARBA" id="ARBA00023136"/>
    </source>
</evidence>
<comment type="function">
    <text evidence="7">F(1)F(0) ATP synthase produces ATP from ADP in the presence of a proton or sodium gradient. F-type ATPases consist of two structural domains, F(1) containing the extramembraneous catalytic core and F(0) containing the membrane proton channel, linked together by a central stalk and a peripheral stalk. During catalysis, ATP synthesis in the catalytic domain of F(1) is coupled via a rotary mechanism of the central stalk subunits to proton translocation.</text>
</comment>
<keyword evidence="7" id="KW-1003">Cell membrane</keyword>
<dbReference type="InterPro" id="IPR000711">
    <property type="entry name" value="ATPase_OSCP/dsu"/>
</dbReference>
<keyword evidence="8" id="KW-0378">Hydrolase</keyword>
<dbReference type="GO" id="GO:0045259">
    <property type="term" value="C:proton-transporting ATP synthase complex"/>
    <property type="evidence" value="ECO:0007669"/>
    <property type="project" value="UniProtKB-KW"/>
</dbReference>
<evidence type="ECO:0000256" key="6">
    <source>
        <dbReference type="ARBA" id="ARBA00023310"/>
    </source>
</evidence>
<evidence type="ECO:0000313" key="9">
    <source>
        <dbReference type="Proteomes" id="UP000274909"/>
    </source>
</evidence>
<accession>A0A3S0XN85</accession>
<keyword evidence="5 7" id="KW-0472">Membrane</keyword>
<dbReference type="OrthoDB" id="5242917at2"/>
<evidence type="ECO:0000256" key="4">
    <source>
        <dbReference type="ARBA" id="ARBA00023065"/>
    </source>
</evidence>
<evidence type="ECO:0000256" key="7">
    <source>
        <dbReference type="HAMAP-Rule" id="MF_01416"/>
    </source>
</evidence>
<dbReference type="PANTHER" id="PTHR11910">
    <property type="entry name" value="ATP SYNTHASE DELTA CHAIN"/>
    <property type="match status" value="1"/>
</dbReference>
<keyword evidence="9" id="KW-1185">Reference proteome</keyword>
<organism evidence="8 9">
    <name type="scientific">Labedella endophytica</name>
    <dbReference type="NCBI Taxonomy" id="1523160"/>
    <lineage>
        <taxon>Bacteria</taxon>
        <taxon>Bacillati</taxon>
        <taxon>Actinomycetota</taxon>
        <taxon>Actinomycetes</taxon>
        <taxon>Micrococcales</taxon>
        <taxon>Microbacteriaceae</taxon>
        <taxon>Labedella</taxon>
    </lineage>
</organism>
<dbReference type="GO" id="GO:0005886">
    <property type="term" value="C:plasma membrane"/>
    <property type="evidence" value="ECO:0007669"/>
    <property type="project" value="UniProtKB-SubCell"/>
</dbReference>
<comment type="caution">
    <text evidence="8">The sequence shown here is derived from an EMBL/GenBank/DDBJ whole genome shotgun (WGS) entry which is preliminary data.</text>
</comment>
<keyword evidence="2 7" id="KW-0813">Transport</keyword>
<evidence type="ECO:0000256" key="1">
    <source>
        <dbReference type="ARBA" id="ARBA00004370"/>
    </source>
</evidence>
<dbReference type="GO" id="GO:0016787">
    <property type="term" value="F:hydrolase activity"/>
    <property type="evidence" value="ECO:0007669"/>
    <property type="project" value="UniProtKB-KW"/>
</dbReference>
<protein>
    <recommendedName>
        <fullName evidence="7">ATP synthase subunit delta</fullName>
    </recommendedName>
    <alternativeName>
        <fullName evidence="7">ATP synthase F(1) sector subunit delta</fullName>
    </alternativeName>
    <alternativeName>
        <fullName evidence="7">F-type ATPase subunit delta</fullName>
        <shortName evidence="7">F-ATPase subunit delta</shortName>
    </alternativeName>
</protein>
<evidence type="ECO:0000256" key="3">
    <source>
        <dbReference type="ARBA" id="ARBA00022781"/>
    </source>
</evidence>
<dbReference type="Proteomes" id="UP000274909">
    <property type="component" value="Unassembled WGS sequence"/>
</dbReference>
<comment type="similarity">
    <text evidence="7">Belongs to the ATPase delta chain family.</text>
</comment>
<comment type="subcellular location">
    <subcellularLocation>
        <location evidence="7">Cell membrane</location>
        <topology evidence="7">Peripheral membrane protein</topology>
    </subcellularLocation>
    <subcellularLocation>
        <location evidence="1">Membrane</location>
    </subcellularLocation>
</comment>
<dbReference type="Pfam" id="PF00213">
    <property type="entry name" value="OSCP"/>
    <property type="match status" value="1"/>
</dbReference>
<gene>
    <name evidence="7" type="primary">atpH</name>
    <name evidence="8" type="ORF">ELQ94_06455</name>
</gene>
<dbReference type="EMBL" id="RZGZ01000002">
    <property type="protein sequence ID" value="RUR01159.1"/>
    <property type="molecule type" value="Genomic_DNA"/>
</dbReference>
<dbReference type="NCBIfam" id="NF009967">
    <property type="entry name" value="PRK13430.1"/>
    <property type="match status" value="1"/>
</dbReference>
<evidence type="ECO:0000313" key="8">
    <source>
        <dbReference type="EMBL" id="RUR01159.1"/>
    </source>
</evidence>
<dbReference type="HAMAP" id="MF_01416">
    <property type="entry name" value="ATP_synth_delta_bact"/>
    <property type="match status" value="1"/>
</dbReference>
<name>A0A3S0XN85_9MICO</name>
<dbReference type="GO" id="GO:0046933">
    <property type="term" value="F:proton-transporting ATP synthase activity, rotational mechanism"/>
    <property type="evidence" value="ECO:0007669"/>
    <property type="project" value="UniProtKB-UniRule"/>
</dbReference>
<dbReference type="RefSeq" id="WP_127048379.1">
    <property type="nucleotide sequence ID" value="NZ_RZGZ01000002.1"/>
</dbReference>
<keyword evidence="3 7" id="KW-0375">Hydrogen ion transport</keyword>
<evidence type="ECO:0000256" key="2">
    <source>
        <dbReference type="ARBA" id="ARBA00022448"/>
    </source>
</evidence>
<sequence>MGAASRIAMETVRGTLRTLDTRGSSTVASELLSAASLLGSSRRLRSALSDPSANRSAKQRLVSSVFRSFNPTTIEVLQTIAAARWSDSRGLVAAVAETGQRAAASSAPEGVDVASELLEVGRIVASNAELELALGSRAASDEAKGALVERIFGASVSEQTLAIVRELATRHRGRRFHTLVASAAAVVADELGFGLATVSSAVPLDEEHTRAISERLTAIYGRRFELNTVVDAATEGGVRIAVGNDVYDGTISTRLAELRLQLAG</sequence>
<keyword evidence="7" id="KW-0139">CF(1)</keyword>
<keyword evidence="4 7" id="KW-0406">Ion transport</keyword>
<proteinExistence type="inferred from homology"/>
<comment type="function">
    <text evidence="7">This protein is part of the stalk that links CF(0) to CF(1). It either transmits conformational changes from CF(0) to CF(1) or is implicated in proton conduction.</text>
</comment>
<dbReference type="AlphaFoldDB" id="A0A3S0XN85"/>